<comment type="caution">
    <text evidence="2">The sequence shown here is derived from an EMBL/GenBank/DDBJ whole genome shotgun (WGS) entry which is preliminary data.</text>
</comment>
<evidence type="ECO:0000313" key="3">
    <source>
        <dbReference type="Proteomes" id="UP001152300"/>
    </source>
</evidence>
<evidence type="ECO:0000313" key="2">
    <source>
        <dbReference type="EMBL" id="KAJ8069803.1"/>
    </source>
</evidence>
<feature type="compositionally biased region" description="Basic and acidic residues" evidence="1">
    <location>
        <begin position="60"/>
        <end position="76"/>
    </location>
</feature>
<dbReference type="EMBL" id="JAPEIS010000001">
    <property type="protein sequence ID" value="KAJ8069803.1"/>
    <property type="molecule type" value="Genomic_DNA"/>
</dbReference>
<accession>A0A9X0AWP4</accession>
<gene>
    <name evidence="2" type="ORF">OCU04_000219</name>
</gene>
<proteinExistence type="predicted"/>
<dbReference type="AlphaFoldDB" id="A0A9X0AWP4"/>
<name>A0A9X0AWP4_9HELO</name>
<organism evidence="2 3">
    <name type="scientific">Sclerotinia nivalis</name>
    <dbReference type="NCBI Taxonomy" id="352851"/>
    <lineage>
        <taxon>Eukaryota</taxon>
        <taxon>Fungi</taxon>
        <taxon>Dikarya</taxon>
        <taxon>Ascomycota</taxon>
        <taxon>Pezizomycotina</taxon>
        <taxon>Leotiomycetes</taxon>
        <taxon>Helotiales</taxon>
        <taxon>Sclerotiniaceae</taxon>
        <taxon>Sclerotinia</taxon>
    </lineage>
</organism>
<feature type="region of interest" description="Disordered" evidence="1">
    <location>
        <begin position="49"/>
        <end position="76"/>
    </location>
</feature>
<dbReference type="OrthoDB" id="415706at2759"/>
<keyword evidence="3" id="KW-1185">Reference proteome</keyword>
<dbReference type="Proteomes" id="UP001152300">
    <property type="component" value="Unassembled WGS sequence"/>
</dbReference>
<protein>
    <submittedName>
        <fullName evidence="2">Uncharacterized protein</fullName>
    </submittedName>
</protein>
<reference evidence="2" key="1">
    <citation type="submission" date="2022-11" db="EMBL/GenBank/DDBJ databases">
        <title>Genome Resource of Sclerotinia nivalis Strain SnTB1, a Plant Pathogen Isolated from American Ginseng.</title>
        <authorList>
            <person name="Fan S."/>
        </authorList>
    </citation>
    <scope>NUCLEOTIDE SEQUENCE</scope>
    <source>
        <strain evidence="2">SnTB1</strain>
    </source>
</reference>
<evidence type="ECO:0000256" key="1">
    <source>
        <dbReference type="SAM" id="MobiDB-lite"/>
    </source>
</evidence>
<sequence length="76" mass="8411">MAAPLIIFGTEGPDSKLAIDDINIDAKDTTSNANCDWMLSDNRHDGEVEALASEPTSTRRQRELLEDRISKSEDGY</sequence>